<gene>
    <name evidence="5" type="ORF">D2962_02480</name>
</gene>
<evidence type="ECO:0000313" key="5">
    <source>
        <dbReference type="EMBL" id="AYO29620.1"/>
    </source>
</evidence>
<dbReference type="AlphaFoldDB" id="A0A3G2R2F0"/>
<dbReference type="CDD" id="cd00009">
    <property type="entry name" value="AAA"/>
    <property type="match status" value="1"/>
</dbReference>
<accession>A0A3G2R2F0</accession>
<evidence type="ECO:0000256" key="2">
    <source>
        <dbReference type="ARBA" id="ARBA00022840"/>
    </source>
</evidence>
<dbReference type="SMART" id="SM00382">
    <property type="entry name" value="AAA"/>
    <property type="match status" value="1"/>
</dbReference>
<evidence type="ECO:0000256" key="3">
    <source>
        <dbReference type="ARBA" id="ARBA00061607"/>
    </source>
</evidence>
<proteinExistence type="inferred from homology"/>
<name>A0A3G2R2F0_9FIRM</name>
<dbReference type="InterPro" id="IPR003593">
    <property type="entry name" value="AAA+_ATPase"/>
</dbReference>
<dbReference type="PIRSF" id="PIRSF002849">
    <property type="entry name" value="AAA_ATPase_chaperone_MoxR_prd"/>
    <property type="match status" value="1"/>
</dbReference>
<dbReference type="InterPro" id="IPR050764">
    <property type="entry name" value="CbbQ/NirQ/NorQ/GpvN"/>
</dbReference>
<dbReference type="InterPro" id="IPR041628">
    <property type="entry name" value="ChlI/MoxR_AAA_lid"/>
</dbReference>
<dbReference type="SUPFAM" id="SSF52540">
    <property type="entry name" value="P-loop containing nucleoside triphosphate hydrolases"/>
    <property type="match status" value="1"/>
</dbReference>
<dbReference type="PANTHER" id="PTHR42759">
    <property type="entry name" value="MOXR FAMILY PROTEIN"/>
    <property type="match status" value="1"/>
</dbReference>
<dbReference type="Gene3D" id="3.40.50.300">
    <property type="entry name" value="P-loop containing nucleotide triphosphate hydrolases"/>
    <property type="match status" value="1"/>
</dbReference>
<evidence type="ECO:0000259" key="4">
    <source>
        <dbReference type="SMART" id="SM00382"/>
    </source>
</evidence>
<dbReference type="RefSeq" id="WP_120766045.1">
    <property type="nucleotide sequence ID" value="NZ_CP033169.1"/>
</dbReference>
<keyword evidence="6" id="KW-1185">Reference proteome</keyword>
<organism evidence="5 6">
    <name type="scientific">Biomaibacter acetigenes</name>
    <dbReference type="NCBI Taxonomy" id="2316383"/>
    <lineage>
        <taxon>Bacteria</taxon>
        <taxon>Bacillati</taxon>
        <taxon>Bacillota</taxon>
        <taxon>Clostridia</taxon>
        <taxon>Thermosediminibacterales</taxon>
        <taxon>Tepidanaerobacteraceae</taxon>
        <taxon>Biomaibacter</taxon>
    </lineage>
</organism>
<evidence type="ECO:0000313" key="6">
    <source>
        <dbReference type="Proteomes" id="UP000280960"/>
    </source>
</evidence>
<dbReference type="PANTHER" id="PTHR42759:SF5">
    <property type="entry name" value="METHANOL DEHYDROGENASE REGULATOR"/>
    <property type="match status" value="1"/>
</dbReference>
<sequence length="321" mass="36472">MDFADFSKKVDRIRQNAATVMVGREKTMELILTALLAGGHVLLEDVPGVGKTMMAKTIAKCLDLKFGRIQFTPDLMPSDVLGVNVYNQKEAEFEFRPGPIMTNILLADEINRATPKTQSSLLEAMEEKQFTVEGVTRVLEMPFMVIATQNPIEMEGTFPLPEAQMDRFLMRIDMGYPSLEEEREIIHRFGEKNPLHEIEPAVGREDILEMQNHINGIYMDRAVEDYLLNIVRETRAHVSMRLGASPRASLYLYRSARALAAVRGRTYVIPDDIKDLTVPVLSHRIVLTSRNLLEDVRPEQVILDILNKVPVPVENLEEWGR</sequence>
<protein>
    <submittedName>
        <fullName evidence="5">AAA family ATPase</fullName>
    </submittedName>
</protein>
<dbReference type="Proteomes" id="UP000280960">
    <property type="component" value="Chromosome"/>
</dbReference>
<dbReference type="Gene3D" id="1.10.8.80">
    <property type="entry name" value="Magnesium chelatase subunit I, C-Terminal domain"/>
    <property type="match status" value="1"/>
</dbReference>
<keyword evidence="1" id="KW-0547">Nucleotide-binding</keyword>
<dbReference type="EMBL" id="CP033169">
    <property type="protein sequence ID" value="AYO29620.1"/>
    <property type="molecule type" value="Genomic_DNA"/>
</dbReference>
<evidence type="ECO:0000256" key="1">
    <source>
        <dbReference type="ARBA" id="ARBA00022741"/>
    </source>
</evidence>
<dbReference type="Pfam" id="PF07726">
    <property type="entry name" value="AAA_3"/>
    <property type="match status" value="1"/>
</dbReference>
<dbReference type="InterPro" id="IPR011703">
    <property type="entry name" value="ATPase_AAA-3"/>
</dbReference>
<reference evidence="5 6" key="1">
    <citation type="submission" date="2018-10" db="EMBL/GenBank/DDBJ databases">
        <authorList>
            <person name="Zhang X."/>
        </authorList>
    </citation>
    <scope>NUCLEOTIDE SEQUENCE [LARGE SCALE GENOMIC DNA]</scope>
    <source>
        <strain evidence="5 6">SK-G1</strain>
    </source>
</reference>
<dbReference type="KEGG" id="bacg:D2962_02480"/>
<dbReference type="Pfam" id="PF17863">
    <property type="entry name" value="AAA_lid_2"/>
    <property type="match status" value="1"/>
</dbReference>
<keyword evidence="2" id="KW-0067">ATP-binding</keyword>
<feature type="domain" description="AAA+ ATPase" evidence="4">
    <location>
        <begin position="37"/>
        <end position="178"/>
    </location>
</feature>
<dbReference type="FunFam" id="3.40.50.300:FF:000640">
    <property type="entry name" value="MoxR family ATPase"/>
    <property type="match status" value="1"/>
</dbReference>
<dbReference type="GO" id="GO:0005524">
    <property type="term" value="F:ATP binding"/>
    <property type="evidence" value="ECO:0007669"/>
    <property type="project" value="UniProtKB-KW"/>
</dbReference>
<dbReference type="InterPro" id="IPR027417">
    <property type="entry name" value="P-loop_NTPase"/>
</dbReference>
<dbReference type="GO" id="GO:0016887">
    <property type="term" value="F:ATP hydrolysis activity"/>
    <property type="evidence" value="ECO:0007669"/>
    <property type="project" value="InterPro"/>
</dbReference>
<comment type="similarity">
    <text evidence="3">Belongs to the MoxR family.</text>
</comment>